<keyword evidence="1" id="KW-0175">Coiled coil</keyword>
<dbReference type="EMBL" id="JAUCMV010000004">
    <property type="protein sequence ID" value="KAK0400660.1"/>
    <property type="molecule type" value="Genomic_DNA"/>
</dbReference>
<feature type="region of interest" description="Disordered" evidence="2">
    <location>
        <begin position="54"/>
        <end position="87"/>
    </location>
</feature>
<name>A0AA39H7G6_9BILA</name>
<accession>A0AA39H7G6</accession>
<comment type="caution">
    <text evidence="3">The sequence shown here is derived from an EMBL/GenBank/DDBJ whole genome shotgun (WGS) entry which is preliminary data.</text>
</comment>
<reference evidence="3" key="1">
    <citation type="submission" date="2023-06" db="EMBL/GenBank/DDBJ databases">
        <title>Genomic analysis of the entomopathogenic nematode Steinernema hermaphroditum.</title>
        <authorList>
            <person name="Schwarz E.M."/>
            <person name="Heppert J.K."/>
            <person name="Baniya A."/>
            <person name="Schwartz H.T."/>
            <person name="Tan C.-H."/>
            <person name="Antoshechkin I."/>
            <person name="Sternberg P.W."/>
            <person name="Goodrich-Blair H."/>
            <person name="Dillman A.R."/>
        </authorList>
    </citation>
    <scope>NUCLEOTIDE SEQUENCE</scope>
    <source>
        <strain evidence="3">PS9179</strain>
        <tissue evidence="3">Whole animal</tissue>
    </source>
</reference>
<keyword evidence="4" id="KW-1185">Reference proteome</keyword>
<evidence type="ECO:0000313" key="3">
    <source>
        <dbReference type="EMBL" id="KAK0400660.1"/>
    </source>
</evidence>
<feature type="compositionally biased region" description="Basic and acidic residues" evidence="2">
    <location>
        <begin position="71"/>
        <end position="87"/>
    </location>
</feature>
<organism evidence="3 4">
    <name type="scientific">Steinernema hermaphroditum</name>
    <dbReference type="NCBI Taxonomy" id="289476"/>
    <lineage>
        <taxon>Eukaryota</taxon>
        <taxon>Metazoa</taxon>
        <taxon>Ecdysozoa</taxon>
        <taxon>Nematoda</taxon>
        <taxon>Chromadorea</taxon>
        <taxon>Rhabditida</taxon>
        <taxon>Tylenchina</taxon>
        <taxon>Panagrolaimomorpha</taxon>
        <taxon>Strongyloidoidea</taxon>
        <taxon>Steinernematidae</taxon>
        <taxon>Steinernema</taxon>
    </lineage>
</organism>
<evidence type="ECO:0000313" key="4">
    <source>
        <dbReference type="Proteomes" id="UP001175271"/>
    </source>
</evidence>
<evidence type="ECO:0000256" key="1">
    <source>
        <dbReference type="SAM" id="Coils"/>
    </source>
</evidence>
<dbReference type="AlphaFoldDB" id="A0AA39H7G6"/>
<dbReference type="Proteomes" id="UP001175271">
    <property type="component" value="Unassembled WGS sequence"/>
</dbReference>
<proteinExistence type="predicted"/>
<evidence type="ECO:0000256" key="2">
    <source>
        <dbReference type="SAM" id="MobiDB-lite"/>
    </source>
</evidence>
<gene>
    <name evidence="3" type="ORF">QR680_015376</name>
</gene>
<sequence>MRRVMLRRRAALRGRGVRRRLVENDLETAIETDPAGEAMIARIADDLDERRNESIGYCGSDNKKKKKTKCKHETSADKPDVNRKAYDREQKEVGEYVRKLLAEAEKGNERAFETCGISKIELLKRMKNWIARNEKEIEEAQIEKLRLKQKYEEVMVQIEKTQESLKAIEKLLNDM</sequence>
<feature type="coiled-coil region" evidence="1">
    <location>
        <begin position="123"/>
        <end position="171"/>
    </location>
</feature>
<protein>
    <submittedName>
        <fullName evidence="3">Uncharacterized protein</fullName>
    </submittedName>
</protein>